<gene>
    <name evidence="8" type="ORF">NG821_01800</name>
</gene>
<protein>
    <recommendedName>
        <fullName evidence="6">tRNA1(Val) (adenine(37)-N6)-methyltransferase</fullName>
        <ecNumber evidence="6">2.1.1.223</ecNumber>
    </recommendedName>
    <alternativeName>
        <fullName evidence="6">tRNA m6A37 methyltransferase</fullName>
    </alternativeName>
</protein>
<evidence type="ECO:0000259" key="7">
    <source>
        <dbReference type="Pfam" id="PF05175"/>
    </source>
</evidence>
<evidence type="ECO:0000256" key="2">
    <source>
        <dbReference type="ARBA" id="ARBA00022603"/>
    </source>
</evidence>
<dbReference type="Pfam" id="PF05175">
    <property type="entry name" value="MTS"/>
    <property type="match status" value="1"/>
</dbReference>
<comment type="similarity">
    <text evidence="6">Belongs to the methyltransferase superfamily. tRNA (adenine-N(6)-)-methyltransferase family.</text>
</comment>
<reference evidence="8 9" key="1">
    <citation type="submission" date="2022-06" db="EMBL/GenBank/DDBJ databases">
        <title>A taxonomic note on the genus Prevotella: Description of four novel genera and emended description of the genera Hallella and Xylanibacter.</title>
        <authorList>
            <person name="Hitch T.C.A."/>
        </authorList>
    </citation>
    <scope>NUCLEOTIDE SEQUENCE [LARGE SCALE GENOMIC DNA]</scope>
    <source>
        <strain evidence="8 9">DSM 100619</strain>
    </source>
</reference>
<keyword evidence="9" id="KW-1185">Reference proteome</keyword>
<dbReference type="InterPro" id="IPR050210">
    <property type="entry name" value="tRNA_Adenine-N(6)_MTase"/>
</dbReference>
<dbReference type="GO" id="GO:0008168">
    <property type="term" value="F:methyltransferase activity"/>
    <property type="evidence" value="ECO:0007669"/>
    <property type="project" value="UniProtKB-KW"/>
</dbReference>
<evidence type="ECO:0000256" key="3">
    <source>
        <dbReference type="ARBA" id="ARBA00022679"/>
    </source>
</evidence>
<dbReference type="EC" id="2.1.1.223" evidence="6"/>
<dbReference type="HAMAP" id="MF_01872">
    <property type="entry name" value="tRNA_methyltr_YfiC"/>
    <property type="match status" value="1"/>
</dbReference>
<keyword evidence="2 6" id="KW-0489">Methyltransferase</keyword>
<evidence type="ECO:0000256" key="4">
    <source>
        <dbReference type="ARBA" id="ARBA00022691"/>
    </source>
</evidence>
<name>A0ABT1BVY0_9BACT</name>
<dbReference type="Gene3D" id="3.40.50.150">
    <property type="entry name" value="Vaccinia Virus protein VP39"/>
    <property type="match status" value="1"/>
</dbReference>
<proteinExistence type="inferred from homology"/>
<feature type="domain" description="Methyltransferase small" evidence="7">
    <location>
        <begin position="45"/>
        <end position="131"/>
    </location>
</feature>
<dbReference type="Proteomes" id="UP001204015">
    <property type="component" value="Unassembled WGS sequence"/>
</dbReference>
<evidence type="ECO:0000256" key="1">
    <source>
        <dbReference type="ARBA" id="ARBA00022490"/>
    </source>
</evidence>
<dbReference type="RefSeq" id="WP_252759950.1">
    <property type="nucleotide sequence ID" value="NZ_JAMXLY010000004.1"/>
</dbReference>
<dbReference type="PROSITE" id="PS00092">
    <property type="entry name" value="N6_MTASE"/>
    <property type="match status" value="1"/>
</dbReference>
<evidence type="ECO:0000313" key="9">
    <source>
        <dbReference type="Proteomes" id="UP001204015"/>
    </source>
</evidence>
<keyword evidence="1 6" id="KW-0963">Cytoplasm</keyword>
<comment type="subcellular location">
    <subcellularLocation>
        <location evidence="6">Cytoplasm</location>
    </subcellularLocation>
</comment>
<dbReference type="InterPro" id="IPR029063">
    <property type="entry name" value="SAM-dependent_MTases_sf"/>
</dbReference>
<dbReference type="EMBL" id="JAMXLY010000004">
    <property type="protein sequence ID" value="MCO6024587.1"/>
    <property type="molecule type" value="Genomic_DNA"/>
</dbReference>
<dbReference type="InterPro" id="IPR022882">
    <property type="entry name" value="tRNA_adenine-N6_MeTrfase"/>
</dbReference>
<accession>A0ABT1BVY0</accession>
<comment type="catalytic activity">
    <reaction evidence="6">
        <text>adenosine(37) in tRNA1(Val) + S-adenosyl-L-methionine = N(6)-methyladenosine(37) in tRNA1(Val) + S-adenosyl-L-homocysteine + H(+)</text>
        <dbReference type="Rhea" id="RHEA:43160"/>
        <dbReference type="Rhea" id="RHEA-COMP:10369"/>
        <dbReference type="Rhea" id="RHEA-COMP:10370"/>
        <dbReference type="ChEBI" id="CHEBI:15378"/>
        <dbReference type="ChEBI" id="CHEBI:57856"/>
        <dbReference type="ChEBI" id="CHEBI:59789"/>
        <dbReference type="ChEBI" id="CHEBI:74411"/>
        <dbReference type="ChEBI" id="CHEBI:74449"/>
        <dbReference type="EC" id="2.1.1.223"/>
    </reaction>
</comment>
<dbReference type="PANTHER" id="PTHR47739">
    <property type="entry name" value="TRNA1(VAL) (ADENINE(37)-N6)-METHYLTRANSFERASE"/>
    <property type="match status" value="1"/>
</dbReference>
<keyword evidence="5 6" id="KW-0819">tRNA processing</keyword>
<keyword evidence="4 6" id="KW-0949">S-adenosyl-L-methionine</keyword>
<comment type="function">
    <text evidence="6">Specifically methylates the adenine in position 37 of tRNA(1)(Val) (anticodon cmo5UAC).</text>
</comment>
<keyword evidence="3 6" id="KW-0808">Transferase</keyword>
<sequence length="250" mass="28275">MKEKFTFQHFVIRQDRCAMKVGTDGVLLGSWAGWSETVPDRPSIPFRRVLDIGTGTGVIALMLAQRFPEVQVNALEIDRDACLQAAENAKESPFADRLRVIGKSLQDFCRSEPSPHYDLIVSNPPFYSSNQFLESPDAKRDRARRTGTLTYPELFKGVKQLLGANGVFCTIIPAELSESFSAEGYLAGLVLTRRCFVKTVERKAAKRCLLAFARQRTFPLEDETRVLMTPDGKLTDWWARLSRDFYLTAR</sequence>
<dbReference type="InterPro" id="IPR002052">
    <property type="entry name" value="DNA_methylase_N6_adenine_CS"/>
</dbReference>
<evidence type="ECO:0000313" key="8">
    <source>
        <dbReference type="EMBL" id="MCO6024587.1"/>
    </source>
</evidence>
<organism evidence="8 9">
    <name type="scientific">Segatella cerevisiae</name>
    <dbReference type="NCBI Taxonomy" id="2053716"/>
    <lineage>
        <taxon>Bacteria</taxon>
        <taxon>Pseudomonadati</taxon>
        <taxon>Bacteroidota</taxon>
        <taxon>Bacteroidia</taxon>
        <taxon>Bacteroidales</taxon>
        <taxon>Prevotellaceae</taxon>
        <taxon>Segatella</taxon>
    </lineage>
</organism>
<dbReference type="SUPFAM" id="SSF53335">
    <property type="entry name" value="S-adenosyl-L-methionine-dependent methyltransferases"/>
    <property type="match status" value="1"/>
</dbReference>
<dbReference type="CDD" id="cd02440">
    <property type="entry name" value="AdoMet_MTases"/>
    <property type="match status" value="1"/>
</dbReference>
<evidence type="ECO:0000256" key="6">
    <source>
        <dbReference type="HAMAP-Rule" id="MF_01872"/>
    </source>
</evidence>
<comment type="caution">
    <text evidence="8">The sequence shown here is derived from an EMBL/GenBank/DDBJ whole genome shotgun (WGS) entry which is preliminary data.</text>
</comment>
<evidence type="ECO:0000256" key="5">
    <source>
        <dbReference type="ARBA" id="ARBA00022694"/>
    </source>
</evidence>
<dbReference type="GO" id="GO:0032259">
    <property type="term" value="P:methylation"/>
    <property type="evidence" value="ECO:0007669"/>
    <property type="project" value="UniProtKB-KW"/>
</dbReference>
<dbReference type="InterPro" id="IPR007848">
    <property type="entry name" value="Small_mtfrase_dom"/>
</dbReference>
<dbReference type="PANTHER" id="PTHR47739:SF1">
    <property type="entry name" value="TRNA1(VAL) (ADENINE(37)-N6)-METHYLTRANSFERASE"/>
    <property type="match status" value="1"/>
</dbReference>